<gene>
    <name evidence="2" type="ORF">SAMN05444349_12034</name>
</gene>
<keyword evidence="1" id="KW-0732">Signal</keyword>
<dbReference type="AlphaFoldDB" id="A0A1M5BRP6"/>
<dbReference type="EMBL" id="FQVD01000020">
    <property type="protein sequence ID" value="SHF45031.1"/>
    <property type="molecule type" value="Genomic_DNA"/>
</dbReference>
<protein>
    <recommendedName>
        <fullName evidence="4">Beta-galactosidase</fullName>
    </recommendedName>
</protein>
<dbReference type="SUPFAM" id="SSF51445">
    <property type="entry name" value="(Trans)glycosidases"/>
    <property type="match status" value="1"/>
</dbReference>
<evidence type="ECO:0000313" key="3">
    <source>
        <dbReference type="Proteomes" id="UP000184436"/>
    </source>
</evidence>
<dbReference type="STRING" id="871325.SAMN05444349_12034"/>
<accession>A0A1M5BRP6</accession>
<dbReference type="RefSeq" id="WP_136498522.1">
    <property type="nucleotide sequence ID" value="NZ_FQVD01000020.1"/>
</dbReference>
<keyword evidence="3" id="KW-1185">Reference proteome</keyword>
<evidence type="ECO:0000256" key="1">
    <source>
        <dbReference type="SAM" id="SignalP"/>
    </source>
</evidence>
<dbReference type="OrthoDB" id="9760450at2"/>
<evidence type="ECO:0008006" key="4">
    <source>
        <dbReference type="Google" id="ProtNLM"/>
    </source>
</evidence>
<organism evidence="2 3">
    <name type="scientific">Bacteroides faecichinchillae</name>
    <dbReference type="NCBI Taxonomy" id="871325"/>
    <lineage>
        <taxon>Bacteria</taxon>
        <taxon>Pseudomonadati</taxon>
        <taxon>Bacteroidota</taxon>
        <taxon>Bacteroidia</taxon>
        <taxon>Bacteroidales</taxon>
        <taxon>Bacteroidaceae</taxon>
        <taxon>Bacteroides</taxon>
    </lineage>
</organism>
<name>A0A1M5BRP6_9BACE</name>
<sequence>MKLHIICTLLSFWAVTTVANSPSHSIRFNSSREMSGGKIAIHDINPKMPTDWNGYNYVIIEMKVSTSQRFHLGFTTSHGYDEVRIHSYTPGQWNRLAIPIRFFSEPPASAVDMAATYNQPRYTGWINIGGNVGPMTGVDSLGARMRAPIGDQTFEIRNIELAVNDPGDTYLGEIPALDEFGQSNLVDYPNKIHSSNQLQKAWHAEEQEKVSAEKLYGYSKYGGYKAHRIKGTGFFRTECIDGRWWFVDPEGYLFLSVGVDCVYNSGGGSVRNVEHRENMLKQLPPEKFIHKTDSRNGTIAYYDAWNLERRYGEDNFTKAAETTIKRMDKWGVNTIGNWSDKRLEQLNRKAFMCTLYPAGADASLMGLGNIYEENFHEKLERSMRHTIDPNRDNPWLIGYFMGNEPVWVGQEQRVCKLIIDGPERGIKTALIKYLTQNGDTPETRKAFVYDTFRRYIEELKAMQMKLDPNHLNLGYRFGDIHAVNGKLLDICSKVFDVISFNCYALAPDSKMMDRVLAESGRPMIIGEFHFGTVDRGQGQSLWQVDSQKERGIAYRYYVENGYAHPGLIGTAYFTWYDQDILGRMDGENYNCGCIDVTDRPYKEQTKAMMDSAKRLYAVHSGKELPYSEKPVRPRGHDHGPDEW</sequence>
<dbReference type="Gene3D" id="3.20.20.80">
    <property type="entry name" value="Glycosidases"/>
    <property type="match status" value="1"/>
</dbReference>
<dbReference type="InterPro" id="IPR017853">
    <property type="entry name" value="GH"/>
</dbReference>
<feature type="chain" id="PRO_5030031297" description="Beta-galactosidase" evidence="1">
    <location>
        <begin position="20"/>
        <end position="643"/>
    </location>
</feature>
<proteinExistence type="predicted"/>
<feature type="signal peptide" evidence="1">
    <location>
        <begin position="1"/>
        <end position="19"/>
    </location>
</feature>
<evidence type="ECO:0000313" key="2">
    <source>
        <dbReference type="EMBL" id="SHF45031.1"/>
    </source>
</evidence>
<reference evidence="2 3" key="1">
    <citation type="submission" date="2016-11" db="EMBL/GenBank/DDBJ databases">
        <authorList>
            <person name="Jaros S."/>
            <person name="Januszkiewicz K."/>
            <person name="Wedrychowicz H."/>
        </authorList>
    </citation>
    <scope>NUCLEOTIDE SEQUENCE [LARGE SCALE GENOMIC DNA]</scope>
    <source>
        <strain evidence="2 3">DSM 26883</strain>
    </source>
</reference>
<dbReference type="Proteomes" id="UP000184436">
    <property type="component" value="Unassembled WGS sequence"/>
</dbReference>